<dbReference type="Gene3D" id="6.10.30.10">
    <property type="match status" value="1"/>
</dbReference>
<dbReference type="InterPro" id="IPR012340">
    <property type="entry name" value="NA-bd_OB-fold"/>
</dbReference>
<dbReference type="EMBL" id="VFPA01000010">
    <property type="protein sequence ID" value="TQL91109.1"/>
    <property type="molecule type" value="Genomic_DNA"/>
</dbReference>
<feature type="domain" description="ChsH2 rubredoxin-like zinc ribbon" evidence="2">
    <location>
        <begin position="18"/>
        <end position="53"/>
    </location>
</feature>
<proteinExistence type="predicted"/>
<evidence type="ECO:0000259" key="1">
    <source>
        <dbReference type="Pfam" id="PF01796"/>
    </source>
</evidence>
<organism evidence="3 4">
    <name type="scientific">Pseudonocardia kunmingensis</name>
    <dbReference type="NCBI Taxonomy" id="630975"/>
    <lineage>
        <taxon>Bacteria</taxon>
        <taxon>Bacillati</taxon>
        <taxon>Actinomycetota</taxon>
        <taxon>Actinomycetes</taxon>
        <taxon>Pseudonocardiales</taxon>
        <taxon>Pseudonocardiaceae</taxon>
        <taxon>Pseudonocardia</taxon>
    </lineage>
</organism>
<dbReference type="AlphaFoldDB" id="A0A543C211"/>
<evidence type="ECO:0000259" key="2">
    <source>
        <dbReference type="Pfam" id="PF12172"/>
    </source>
</evidence>
<evidence type="ECO:0008006" key="5">
    <source>
        <dbReference type="Google" id="ProtNLM"/>
    </source>
</evidence>
<evidence type="ECO:0000313" key="3">
    <source>
        <dbReference type="EMBL" id="TQL91109.1"/>
    </source>
</evidence>
<dbReference type="InterPro" id="IPR052513">
    <property type="entry name" value="Thioester_dehydratase-like"/>
</dbReference>
<protein>
    <recommendedName>
        <fullName evidence="5">OB-fold protein</fullName>
    </recommendedName>
</protein>
<dbReference type="RefSeq" id="WP_142065487.1">
    <property type="nucleotide sequence ID" value="NZ_VFPA01000010.1"/>
</dbReference>
<dbReference type="Pfam" id="PF12172">
    <property type="entry name" value="zf-ChsH2"/>
    <property type="match status" value="1"/>
</dbReference>
<accession>A0A543C211</accession>
<dbReference type="SUPFAM" id="SSF50249">
    <property type="entry name" value="Nucleic acid-binding proteins"/>
    <property type="match status" value="1"/>
</dbReference>
<evidence type="ECO:0000313" key="4">
    <source>
        <dbReference type="Proteomes" id="UP000315677"/>
    </source>
</evidence>
<feature type="domain" description="ChsH2 C-terminal OB-fold" evidence="1">
    <location>
        <begin position="55"/>
        <end position="118"/>
    </location>
</feature>
<dbReference type="Proteomes" id="UP000315677">
    <property type="component" value="Unassembled WGS sequence"/>
</dbReference>
<dbReference type="Pfam" id="PF01796">
    <property type="entry name" value="OB_ChsH2_C"/>
    <property type="match status" value="1"/>
</dbReference>
<dbReference type="PANTHER" id="PTHR34075:SF5">
    <property type="entry name" value="BLR3430 PROTEIN"/>
    <property type="match status" value="1"/>
</dbReference>
<name>A0A543C211_9PSEU</name>
<dbReference type="InterPro" id="IPR022002">
    <property type="entry name" value="ChsH2_Znr"/>
</dbReference>
<keyword evidence="4" id="KW-1185">Reference proteome</keyword>
<gene>
    <name evidence="3" type="ORF">FB558_8658</name>
</gene>
<reference evidence="3 4" key="1">
    <citation type="submission" date="2019-06" db="EMBL/GenBank/DDBJ databases">
        <title>Sequencing the genomes of 1000 actinobacteria strains.</title>
        <authorList>
            <person name="Klenk H.-P."/>
        </authorList>
    </citation>
    <scope>NUCLEOTIDE SEQUENCE [LARGE SCALE GENOMIC DNA]</scope>
    <source>
        <strain evidence="3 4">DSM 45301</strain>
    </source>
</reference>
<dbReference type="OrthoDB" id="4334176at2"/>
<dbReference type="InterPro" id="IPR002878">
    <property type="entry name" value="ChsH2_C"/>
</dbReference>
<sequence length="137" mass="14955">MTVSRPGRLSTPATAEYWRAAADGTLLIQLCQACGHHQLYPRTLCRTCWSDDLGWVEAAGTGTVWTFTVIEVPGHPAWRAETPYPLAVVELDEGPRLLSGVLRQDAYAVHVGQRVRFVADAAGDPAGPLPYFVPDRP</sequence>
<comment type="caution">
    <text evidence="3">The sequence shown here is derived from an EMBL/GenBank/DDBJ whole genome shotgun (WGS) entry which is preliminary data.</text>
</comment>
<dbReference type="PANTHER" id="PTHR34075">
    <property type="entry name" value="BLR3430 PROTEIN"/>
    <property type="match status" value="1"/>
</dbReference>